<evidence type="ECO:0000256" key="1">
    <source>
        <dbReference type="SAM" id="Phobius"/>
    </source>
</evidence>
<comment type="caution">
    <text evidence="2">The sequence shown here is derived from an EMBL/GenBank/DDBJ whole genome shotgun (WGS) entry which is preliminary data.</text>
</comment>
<dbReference type="AlphaFoldDB" id="A0A3N1GXP6"/>
<sequence>MLGLTERRRAVSRFGHWRRSCPFTAGVLAVVAAVELVAAVGLSAGVVVLSGSGAAMAWLFAALLLVAGVTLLVNPALRHFAGVVALVVGVASLVHANLGGFLLGFAAAVVSGALALSWVPVDDPTSEPEQPSSAVLPVEH</sequence>
<feature type="transmembrane region" description="Helical" evidence="1">
    <location>
        <begin position="21"/>
        <end position="49"/>
    </location>
</feature>
<reference evidence="2 3" key="1">
    <citation type="submission" date="2018-11" db="EMBL/GenBank/DDBJ databases">
        <title>Sequencing the genomes of 1000 actinobacteria strains.</title>
        <authorList>
            <person name="Klenk H.-P."/>
        </authorList>
    </citation>
    <scope>NUCLEOTIDE SEQUENCE [LARGE SCALE GENOMIC DNA]</scope>
    <source>
        <strain evidence="2 3">DSM 44231</strain>
    </source>
</reference>
<keyword evidence="3" id="KW-1185">Reference proteome</keyword>
<organism evidence="2 3">
    <name type="scientific">Saccharothrix texasensis</name>
    <dbReference type="NCBI Taxonomy" id="103734"/>
    <lineage>
        <taxon>Bacteria</taxon>
        <taxon>Bacillati</taxon>
        <taxon>Actinomycetota</taxon>
        <taxon>Actinomycetes</taxon>
        <taxon>Pseudonocardiales</taxon>
        <taxon>Pseudonocardiaceae</taxon>
        <taxon>Saccharothrix</taxon>
    </lineage>
</organism>
<dbReference type="EMBL" id="RJKM01000001">
    <property type="protein sequence ID" value="ROP35044.1"/>
    <property type="molecule type" value="Genomic_DNA"/>
</dbReference>
<protein>
    <submittedName>
        <fullName evidence="2">Uncharacterized protein</fullName>
    </submittedName>
</protein>
<proteinExistence type="predicted"/>
<feature type="transmembrane region" description="Helical" evidence="1">
    <location>
        <begin position="80"/>
        <end position="96"/>
    </location>
</feature>
<evidence type="ECO:0000313" key="3">
    <source>
        <dbReference type="Proteomes" id="UP000268727"/>
    </source>
</evidence>
<accession>A0A3N1GXP6</accession>
<dbReference type="Proteomes" id="UP000268727">
    <property type="component" value="Unassembled WGS sequence"/>
</dbReference>
<gene>
    <name evidence="2" type="ORF">EDD40_0257</name>
</gene>
<keyword evidence="1" id="KW-0812">Transmembrane</keyword>
<keyword evidence="1" id="KW-1133">Transmembrane helix</keyword>
<keyword evidence="1" id="KW-0472">Membrane</keyword>
<dbReference type="InterPro" id="IPR046096">
    <property type="entry name" value="DUF6114"/>
</dbReference>
<evidence type="ECO:0000313" key="2">
    <source>
        <dbReference type="EMBL" id="ROP35044.1"/>
    </source>
</evidence>
<name>A0A3N1GXP6_9PSEU</name>
<feature type="transmembrane region" description="Helical" evidence="1">
    <location>
        <begin position="55"/>
        <end position="73"/>
    </location>
</feature>
<dbReference type="Pfam" id="PF19609">
    <property type="entry name" value="DUF6114"/>
    <property type="match status" value="1"/>
</dbReference>